<evidence type="ECO:0000313" key="3">
    <source>
        <dbReference type="Proteomes" id="UP000011717"/>
    </source>
</evidence>
<accession>M2U793</accession>
<dbReference type="Proteomes" id="UP000011717">
    <property type="component" value="Unassembled WGS sequence"/>
</dbReference>
<keyword evidence="3" id="KW-1185">Reference proteome</keyword>
<feature type="transmembrane region" description="Helical" evidence="1">
    <location>
        <begin position="138"/>
        <end position="157"/>
    </location>
</feature>
<reference evidence="2 3" key="1">
    <citation type="journal article" date="2013" name="Genome Announc.">
        <title>Draft Genome Sequence of Strain JLT2015T, Belonging to the Family Sphingomonadaceae of the Alphaproteobacteria.</title>
        <authorList>
            <person name="Tang K."/>
            <person name="Liu K."/>
            <person name="Li S."/>
            <person name="Jiao N."/>
        </authorList>
    </citation>
    <scope>NUCLEOTIDE SEQUENCE [LARGE SCALE GENOMIC DNA]</scope>
    <source>
        <strain evidence="2 3">JLT2015</strain>
    </source>
</reference>
<protein>
    <recommendedName>
        <fullName evidence="4">Glycosyltransferase RgtA/B/C/D-like domain-containing protein</fullName>
    </recommendedName>
</protein>
<name>M2U793_9SPHN</name>
<comment type="caution">
    <text evidence="2">The sequence shown here is derived from an EMBL/GenBank/DDBJ whole genome shotgun (WGS) entry which is preliminary data.</text>
</comment>
<feature type="transmembrane region" description="Helical" evidence="1">
    <location>
        <begin position="260"/>
        <end position="279"/>
    </location>
</feature>
<proteinExistence type="predicted"/>
<keyword evidence="1" id="KW-0472">Membrane</keyword>
<feature type="transmembrane region" description="Helical" evidence="1">
    <location>
        <begin position="192"/>
        <end position="215"/>
    </location>
</feature>
<organism evidence="2 3">
    <name type="scientific">Pacificimonas flava</name>
    <dbReference type="NCBI Taxonomy" id="1234595"/>
    <lineage>
        <taxon>Bacteria</taxon>
        <taxon>Pseudomonadati</taxon>
        <taxon>Pseudomonadota</taxon>
        <taxon>Alphaproteobacteria</taxon>
        <taxon>Sphingomonadales</taxon>
        <taxon>Sphingosinicellaceae</taxon>
        <taxon>Pacificimonas</taxon>
    </lineage>
</organism>
<dbReference type="PATRIC" id="fig|1234595.3.peg.829"/>
<feature type="transmembrane region" description="Helical" evidence="1">
    <location>
        <begin position="291"/>
        <end position="318"/>
    </location>
</feature>
<dbReference type="AlphaFoldDB" id="M2U793"/>
<dbReference type="EMBL" id="AMRV01000002">
    <property type="protein sequence ID" value="EMD83858.1"/>
    <property type="molecule type" value="Genomic_DNA"/>
</dbReference>
<evidence type="ECO:0000313" key="2">
    <source>
        <dbReference type="EMBL" id="EMD83858.1"/>
    </source>
</evidence>
<feature type="transmembrane region" description="Helical" evidence="1">
    <location>
        <begin position="375"/>
        <end position="393"/>
    </location>
</feature>
<evidence type="ECO:0008006" key="4">
    <source>
        <dbReference type="Google" id="ProtNLM"/>
    </source>
</evidence>
<feature type="transmembrane region" description="Helical" evidence="1">
    <location>
        <begin position="399"/>
        <end position="415"/>
    </location>
</feature>
<feature type="transmembrane region" description="Helical" evidence="1">
    <location>
        <begin position="108"/>
        <end position="129"/>
    </location>
</feature>
<feature type="transmembrane region" description="Helical" evidence="1">
    <location>
        <begin position="344"/>
        <end position="363"/>
    </location>
</feature>
<gene>
    <name evidence="2" type="ORF">C725_0830</name>
</gene>
<evidence type="ECO:0000256" key="1">
    <source>
        <dbReference type="SAM" id="Phobius"/>
    </source>
</evidence>
<sequence length="594" mass="62700">MTAAAAPPSDRSRFWLSVLLTWAFMSALSLYAARAAIAAGYPAGPDDLLRLVEVRDWLAGQAWTDVSQHRIGVPGTLSMHWSRLVDLPIAGIVQLVSPFAGSDAAERAALIAVPLLTSLATLVAGSFLVRRFVRDRTAVLLAPLFLAATPLAAIQTWPMRIDHHGWQIAASVSAVAALFGRRRFRAGACAGFAMAAGLAIAIEGLPLALIIGVVLAGRALLDRGECARLTAYTAALGSGTLGLFAITQSPHLWNAVWCDALMPPYIAALCAAALVLMVLHMSPVRTPMHRLLVMVAAAGAGGGTLLLVNPVCAAGPFASLDPLVMEVWYKSVAEGRPLWHASDALQLTIGAQLLIGAAGYGFAIRHAHRRARRDWTAMAVIFAGAALIGIAVMRASGTATIFALPGTVYLLSLLLPRAAAVRPPWRVFTLAAVITLLLPLSPLIAHSALVPREAEDNGPPFSNGPRSIPADCGQPPALSGLASLPPSTILAPLDMAPALLYASPHRVVASAHHRGNAAMADTIRAFLGSGDEAVRIAKDRGVRYLAFCPSMNEVERYAKRAPDGLAGRLTRGEVPDWLRPVPLPGPVELYEFSR</sequence>
<keyword evidence="1" id="KW-0812">Transmembrane</keyword>
<keyword evidence="1" id="KW-1133">Transmembrane helix</keyword>
<feature type="transmembrane region" description="Helical" evidence="1">
    <location>
        <begin position="427"/>
        <end position="445"/>
    </location>
</feature>